<evidence type="ECO:0000313" key="1">
    <source>
        <dbReference type="EMBL" id="EIA10488.1"/>
    </source>
</evidence>
<sequence length="56" mass="6491">MYKLKTNEITEKHFKPNIDIKNKAILLPQSITPNQIKENLDSDDLLPRKTISISQI</sequence>
<dbReference type="RefSeq" id="WP_007136405.1">
    <property type="nucleotide sequence ID" value="NZ_AHKF01000005.1"/>
</dbReference>
<reference evidence="1 2" key="1">
    <citation type="journal article" date="2014" name="Acta Crystallogr. D">
        <title>Structure-based characterization and antifreeze properties of a hyperactive ice-binding protein from the Antarctic bacterium Flavobacterium frigoris PS1.</title>
        <authorList>
            <person name="Do H."/>
            <person name="Kim S.J."/>
            <person name="Kim H.J."/>
            <person name="Lee J.H."/>
        </authorList>
    </citation>
    <scope>NUCLEOTIDE SEQUENCE [LARGE SCALE GENOMIC DNA]</scope>
    <source>
        <strain evidence="1 2">PS1</strain>
    </source>
</reference>
<keyword evidence="2" id="KW-1185">Reference proteome</keyword>
<accession>H7FM30</accession>
<organism evidence="1 2">
    <name type="scientific">Flavobacterium frigoris (strain PS1)</name>
    <dbReference type="NCBI Taxonomy" id="1086011"/>
    <lineage>
        <taxon>Bacteria</taxon>
        <taxon>Pseudomonadati</taxon>
        <taxon>Bacteroidota</taxon>
        <taxon>Flavobacteriia</taxon>
        <taxon>Flavobacteriales</taxon>
        <taxon>Flavobacteriaceae</taxon>
        <taxon>Flavobacterium</taxon>
    </lineage>
</organism>
<dbReference type="PATRIC" id="fig|1086011.3.peg.223"/>
<evidence type="ECO:0000313" key="2">
    <source>
        <dbReference type="Proteomes" id="UP000005566"/>
    </source>
</evidence>
<comment type="caution">
    <text evidence="1">The sequence shown here is derived from an EMBL/GenBank/DDBJ whole genome shotgun (WGS) entry which is preliminary data.</text>
</comment>
<proteinExistence type="predicted"/>
<gene>
    <name evidence="1" type="ORF">HJ01_00228</name>
</gene>
<dbReference type="AlphaFoldDB" id="H7FM30"/>
<dbReference type="Proteomes" id="UP000005566">
    <property type="component" value="Unassembled WGS sequence"/>
</dbReference>
<protein>
    <submittedName>
        <fullName evidence="1">Uncharacterized protein</fullName>
    </submittedName>
</protein>
<dbReference type="STRING" id="1086011.HJ01_00228"/>
<dbReference type="EMBL" id="AHKF01000005">
    <property type="protein sequence ID" value="EIA10488.1"/>
    <property type="molecule type" value="Genomic_DNA"/>
</dbReference>
<name>H7FM30_FLAFP</name>